<dbReference type="InterPro" id="IPR040920">
    <property type="entry name" value="Arabino_trans_N"/>
</dbReference>
<protein>
    <submittedName>
        <fullName evidence="2">Mycobacterial cell wall arabinan synthesis family protein</fullName>
    </submittedName>
</protein>
<dbReference type="InterPro" id="IPR027451">
    <property type="entry name" value="EmbABC_dom1"/>
</dbReference>
<sequence>MPDGHRNRTGRAATITIYLRERRGSKLPDRSVRRRRRGLLGTILALATPLLPVEQTTAQLKWPQSGTLTSVEAPLIGYVATELNITVPCRAAAGLAGPQNTGKTVLLSTVPKQAPTPSTAGCSSSAPTTTWYWWCAMSRWSALR</sequence>
<name>A0A1V3X9W7_MYCKA</name>
<dbReference type="Proteomes" id="UP000189229">
    <property type="component" value="Unassembled WGS sequence"/>
</dbReference>
<dbReference type="Pfam" id="PF17689">
    <property type="entry name" value="Arabino_trans_N"/>
    <property type="match status" value="1"/>
</dbReference>
<proteinExistence type="predicted"/>
<gene>
    <name evidence="2" type="ORF">BZL30_3779</name>
</gene>
<comment type="caution">
    <text evidence="2">The sequence shown here is derived from an EMBL/GenBank/DDBJ whole genome shotgun (WGS) entry which is preliminary data.</text>
</comment>
<evidence type="ECO:0000259" key="1">
    <source>
        <dbReference type="Pfam" id="PF17689"/>
    </source>
</evidence>
<reference evidence="2 3" key="1">
    <citation type="submission" date="2017-02" db="EMBL/GenBank/DDBJ databases">
        <title>Complete genome sequences of Mycobacterium kansasii strains isolated from rhesus macaques.</title>
        <authorList>
            <person name="Panda A."/>
            <person name="Nagaraj S."/>
            <person name="Zhao X."/>
            <person name="Tettelin H."/>
            <person name="Detolla L.J."/>
        </authorList>
    </citation>
    <scope>NUCLEOTIDE SEQUENCE [LARGE SCALE GENOMIC DNA]</scope>
    <source>
        <strain evidence="2 3">11-3813</strain>
    </source>
</reference>
<dbReference type="AlphaFoldDB" id="A0A1V3X9W7"/>
<organism evidence="2 3">
    <name type="scientific">Mycobacterium kansasii</name>
    <dbReference type="NCBI Taxonomy" id="1768"/>
    <lineage>
        <taxon>Bacteria</taxon>
        <taxon>Bacillati</taxon>
        <taxon>Actinomycetota</taxon>
        <taxon>Actinomycetes</taxon>
        <taxon>Mycobacteriales</taxon>
        <taxon>Mycobacteriaceae</taxon>
        <taxon>Mycobacterium</taxon>
    </lineage>
</organism>
<evidence type="ECO:0000313" key="3">
    <source>
        <dbReference type="Proteomes" id="UP000189229"/>
    </source>
</evidence>
<evidence type="ECO:0000313" key="2">
    <source>
        <dbReference type="EMBL" id="OOK75556.1"/>
    </source>
</evidence>
<feature type="domain" description="Arabinosyltransferas concanavalin like" evidence="1">
    <location>
        <begin position="54"/>
        <end position="121"/>
    </location>
</feature>
<dbReference type="EMBL" id="MVBM01000003">
    <property type="protein sequence ID" value="OOK75556.1"/>
    <property type="molecule type" value="Genomic_DNA"/>
</dbReference>
<dbReference type="Gene3D" id="2.60.120.610">
    <property type="entry name" value="arabinofuranosyltransferase like domain"/>
    <property type="match status" value="1"/>
</dbReference>
<accession>A0A1V3X9W7</accession>